<keyword evidence="4" id="KW-1003">Cell membrane</keyword>
<evidence type="ECO:0000313" key="10">
    <source>
        <dbReference type="EMBL" id="GAA5177654.1"/>
    </source>
</evidence>
<keyword evidence="8" id="KW-0472">Membrane</keyword>
<evidence type="ECO:0000313" key="11">
    <source>
        <dbReference type="Proteomes" id="UP001500074"/>
    </source>
</evidence>
<dbReference type="InterPro" id="IPR027417">
    <property type="entry name" value="P-loop_NTPase"/>
</dbReference>
<dbReference type="PROSITE" id="PS00211">
    <property type="entry name" value="ABC_TRANSPORTER_1"/>
    <property type="match status" value="1"/>
</dbReference>
<keyword evidence="3" id="KW-0813">Transport</keyword>
<dbReference type="InterPro" id="IPR017871">
    <property type="entry name" value="ABC_transporter-like_CS"/>
</dbReference>
<evidence type="ECO:0000256" key="6">
    <source>
        <dbReference type="ARBA" id="ARBA00022840"/>
    </source>
</evidence>
<sequence length="259" mass="28855">MNDSQRHEALHKAPIVKMDKVNKHFGSLHVMQDIDLEVAPGEVVVIVGASGSGKSTLIRCVNGLEEFQSGAIEVDGNQLLPYGKSGRSLQTIRTEVGMVFQQFNLFPHLSVRDNVTLAPLKVRGWNRQHSTEIADRLLERVGISDQADKYPSQLSGGQQQRVALARALAMEPRLMLFDEPTSALDPEMIGEVLDAMRELANEGMTMMIVTHEMGFAREVADRVIFVHGGRIVEQGPPDEIFDNPRHERTQSFLARVLKH</sequence>
<dbReference type="InterPro" id="IPR003593">
    <property type="entry name" value="AAA+_ATPase"/>
</dbReference>
<evidence type="ECO:0000256" key="1">
    <source>
        <dbReference type="ARBA" id="ARBA00004417"/>
    </source>
</evidence>
<evidence type="ECO:0000256" key="7">
    <source>
        <dbReference type="ARBA" id="ARBA00022970"/>
    </source>
</evidence>
<dbReference type="SUPFAM" id="SSF52540">
    <property type="entry name" value="P-loop containing nucleoside triphosphate hydrolases"/>
    <property type="match status" value="1"/>
</dbReference>
<keyword evidence="5" id="KW-0547">Nucleotide-binding</keyword>
<accession>A0ABP9RIN5</accession>
<dbReference type="PIRSF" id="PIRSF039085">
    <property type="entry name" value="ABC_ATPase_HisP"/>
    <property type="match status" value="1"/>
</dbReference>
<gene>
    <name evidence="10" type="ORF">GCM10023342_26250</name>
</gene>
<dbReference type="EMBL" id="BAABKI010000026">
    <property type="protein sequence ID" value="GAA5177654.1"/>
    <property type="molecule type" value="Genomic_DNA"/>
</dbReference>
<dbReference type="InterPro" id="IPR030679">
    <property type="entry name" value="ABC_ATPase_HisP-typ"/>
</dbReference>
<evidence type="ECO:0000256" key="2">
    <source>
        <dbReference type="ARBA" id="ARBA00005417"/>
    </source>
</evidence>
<dbReference type="RefSeq" id="WP_031384959.1">
    <property type="nucleotide sequence ID" value="NZ_BAABKI010000026.1"/>
</dbReference>
<comment type="subcellular location">
    <subcellularLocation>
        <location evidence="1">Cell inner membrane</location>
        <topology evidence="1">Peripheral membrane protein</topology>
    </subcellularLocation>
</comment>
<keyword evidence="7" id="KW-0029">Amino-acid transport</keyword>
<comment type="caution">
    <text evidence="10">The sequence shown here is derived from an EMBL/GenBank/DDBJ whole genome shotgun (WGS) entry which is preliminary data.</text>
</comment>
<dbReference type="PANTHER" id="PTHR43166:SF9">
    <property type="entry name" value="GLUTAMATE_ASPARTATE IMPORT ATP-BINDING PROTEIN GLTL"/>
    <property type="match status" value="1"/>
</dbReference>
<protein>
    <submittedName>
        <fullName evidence="10">Amino acid ABC transporter ATP-binding protein</fullName>
    </submittedName>
</protein>
<organism evidence="10 11">
    <name type="scientific">Modicisalibacter zincidurans</name>
    <dbReference type="NCBI Taxonomy" id="1178777"/>
    <lineage>
        <taxon>Bacteria</taxon>
        <taxon>Pseudomonadati</taxon>
        <taxon>Pseudomonadota</taxon>
        <taxon>Gammaproteobacteria</taxon>
        <taxon>Oceanospirillales</taxon>
        <taxon>Halomonadaceae</taxon>
        <taxon>Modicisalibacter</taxon>
    </lineage>
</organism>
<proteinExistence type="inferred from homology"/>
<evidence type="ECO:0000256" key="8">
    <source>
        <dbReference type="ARBA" id="ARBA00023136"/>
    </source>
</evidence>
<dbReference type="PROSITE" id="PS50893">
    <property type="entry name" value="ABC_TRANSPORTER_2"/>
    <property type="match status" value="1"/>
</dbReference>
<evidence type="ECO:0000256" key="4">
    <source>
        <dbReference type="ARBA" id="ARBA00022475"/>
    </source>
</evidence>
<dbReference type="Gene3D" id="3.40.50.300">
    <property type="entry name" value="P-loop containing nucleotide triphosphate hydrolases"/>
    <property type="match status" value="1"/>
</dbReference>
<name>A0ABP9RIN5_9GAMM</name>
<evidence type="ECO:0000259" key="9">
    <source>
        <dbReference type="PROSITE" id="PS50893"/>
    </source>
</evidence>
<dbReference type="InterPro" id="IPR050086">
    <property type="entry name" value="MetN_ABC_transporter-like"/>
</dbReference>
<dbReference type="Pfam" id="PF00005">
    <property type="entry name" value="ABC_tran"/>
    <property type="match status" value="1"/>
</dbReference>
<reference evidence="11" key="1">
    <citation type="journal article" date="2019" name="Int. J. Syst. Evol. Microbiol.">
        <title>The Global Catalogue of Microorganisms (GCM) 10K type strain sequencing project: providing services to taxonomists for standard genome sequencing and annotation.</title>
        <authorList>
            <consortium name="The Broad Institute Genomics Platform"/>
            <consortium name="The Broad Institute Genome Sequencing Center for Infectious Disease"/>
            <person name="Wu L."/>
            <person name="Ma J."/>
        </authorList>
    </citation>
    <scope>NUCLEOTIDE SEQUENCE [LARGE SCALE GENOMIC DNA]</scope>
    <source>
        <strain evidence="11">JCM 18472</strain>
    </source>
</reference>
<keyword evidence="11" id="KW-1185">Reference proteome</keyword>
<evidence type="ECO:0000256" key="3">
    <source>
        <dbReference type="ARBA" id="ARBA00022448"/>
    </source>
</evidence>
<comment type="similarity">
    <text evidence="2">Belongs to the ABC transporter superfamily.</text>
</comment>
<dbReference type="GO" id="GO:0005524">
    <property type="term" value="F:ATP binding"/>
    <property type="evidence" value="ECO:0007669"/>
    <property type="project" value="UniProtKB-KW"/>
</dbReference>
<evidence type="ECO:0000256" key="5">
    <source>
        <dbReference type="ARBA" id="ARBA00022741"/>
    </source>
</evidence>
<dbReference type="PANTHER" id="PTHR43166">
    <property type="entry name" value="AMINO ACID IMPORT ATP-BINDING PROTEIN"/>
    <property type="match status" value="1"/>
</dbReference>
<dbReference type="SMART" id="SM00382">
    <property type="entry name" value="AAA"/>
    <property type="match status" value="1"/>
</dbReference>
<feature type="domain" description="ABC transporter" evidence="9">
    <location>
        <begin position="16"/>
        <end position="253"/>
    </location>
</feature>
<dbReference type="InterPro" id="IPR003439">
    <property type="entry name" value="ABC_transporter-like_ATP-bd"/>
</dbReference>
<dbReference type="CDD" id="cd03262">
    <property type="entry name" value="ABC_HisP_GlnQ"/>
    <property type="match status" value="1"/>
</dbReference>
<dbReference type="Proteomes" id="UP001500074">
    <property type="component" value="Unassembled WGS sequence"/>
</dbReference>
<keyword evidence="6 10" id="KW-0067">ATP-binding</keyword>